<dbReference type="InterPro" id="IPR036812">
    <property type="entry name" value="NAD(P)_OxRdtase_dom_sf"/>
</dbReference>
<dbReference type="Gene3D" id="3.20.20.100">
    <property type="entry name" value="NADP-dependent oxidoreductase domain"/>
    <property type="match status" value="1"/>
</dbReference>
<feature type="non-terminal residue" evidence="1">
    <location>
        <position position="1"/>
    </location>
</feature>
<gene>
    <name evidence="1" type="ORF">GOODEAATRI_012972</name>
</gene>
<dbReference type="InterPro" id="IPR020471">
    <property type="entry name" value="AKR"/>
</dbReference>
<name>A0ABV0MTK7_9TELE</name>
<proteinExistence type="predicted"/>
<accession>A0ABV0MTK7</accession>
<dbReference type="EMBL" id="JAHRIO010010848">
    <property type="protein sequence ID" value="MEQ2161773.1"/>
    <property type="molecule type" value="Genomic_DNA"/>
</dbReference>
<evidence type="ECO:0000313" key="2">
    <source>
        <dbReference type="Proteomes" id="UP001476798"/>
    </source>
</evidence>
<sequence>VECHPYLSQVDLLSHCRSLAICVTAYSPLGSGDRPWASPDEPSLLEDLRLGAIAERYQKSPAQVILRIKENLKVFDFSLSEEDMKLIDSFNRNTRFIVPTVEVSHYNYKGHL</sequence>
<reference evidence="1 2" key="1">
    <citation type="submission" date="2021-06" db="EMBL/GenBank/DDBJ databases">
        <authorList>
            <person name="Palmer J.M."/>
        </authorList>
    </citation>
    <scope>NUCLEOTIDE SEQUENCE [LARGE SCALE GENOMIC DNA]</scope>
    <source>
        <strain evidence="1 2">GA_2019</strain>
        <tissue evidence="1">Muscle</tissue>
    </source>
</reference>
<organism evidence="1 2">
    <name type="scientific">Goodea atripinnis</name>
    <dbReference type="NCBI Taxonomy" id="208336"/>
    <lineage>
        <taxon>Eukaryota</taxon>
        <taxon>Metazoa</taxon>
        <taxon>Chordata</taxon>
        <taxon>Craniata</taxon>
        <taxon>Vertebrata</taxon>
        <taxon>Euteleostomi</taxon>
        <taxon>Actinopterygii</taxon>
        <taxon>Neopterygii</taxon>
        <taxon>Teleostei</taxon>
        <taxon>Neoteleostei</taxon>
        <taxon>Acanthomorphata</taxon>
        <taxon>Ovalentaria</taxon>
        <taxon>Atherinomorphae</taxon>
        <taxon>Cyprinodontiformes</taxon>
        <taxon>Goodeidae</taxon>
        <taxon>Goodea</taxon>
    </lineage>
</organism>
<comment type="caution">
    <text evidence="1">The sequence shown here is derived from an EMBL/GenBank/DDBJ whole genome shotgun (WGS) entry which is preliminary data.</text>
</comment>
<dbReference type="SUPFAM" id="SSF51430">
    <property type="entry name" value="NAD(P)-linked oxidoreductase"/>
    <property type="match status" value="1"/>
</dbReference>
<evidence type="ECO:0000313" key="1">
    <source>
        <dbReference type="EMBL" id="MEQ2161773.1"/>
    </source>
</evidence>
<dbReference type="PANTHER" id="PTHR43827:SF14">
    <property type="entry name" value="NADP-DEPENDENT OXIDOREDUCTASE DOMAIN-CONTAINING PROTEIN"/>
    <property type="match status" value="1"/>
</dbReference>
<protein>
    <submittedName>
        <fullName evidence="1">Uncharacterized protein</fullName>
    </submittedName>
</protein>
<dbReference type="Proteomes" id="UP001476798">
    <property type="component" value="Unassembled WGS sequence"/>
</dbReference>
<dbReference type="PANTHER" id="PTHR43827">
    <property type="entry name" value="2,5-DIKETO-D-GLUCONIC ACID REDUCTASE"/>
    <property type="match status" value="1"/>
</dbReference>
<keyword evidence="2" id="KW-1185">Reference proteome</keyword>